<feature type="transmembrane region" description="Helical" evidence="1">
    <location>
        <begin position="37"/>
        <end position="63"/>
    </location>
</feature>
<feature type="transmembrane region" description="Helical" evidence="1">
    <location>
        <begin position="7"/>
        <end position="25"/>
    </location>
</feature>
<dbReference type="Proteomes" id="UP001595904">
    <property type="component" value="Unassembled WGS sequence"/>
</dbReference>
<evidence type="ECO:0000313" key="3">
    <source>
        <dbReference type="Proteomes" id="UP001595904"/>
    </source>
</evidence>
<evidence type="ECO:0000313" key="2">
    <source>
        <dbReference type="EMBL" id="MFC4309097.1"/>
    </source>
</evidence>
<dbReference type="EMBL" id="JBHSDU010000003">
    <property type="protein sequence ID" value="MFC4309097.1"/>
    <property type="molecule type" value="Genomic_DNA"/>
</dbReference>
<sequence length="293" mass="32596">MRGIKIIVGILGVVISIGLYALNYVGRFNSTDSDVPWLASLLLGQKGVLATSVFTLSLCSVGLDGLRNYLGARHDTKNVVEKLLNSYAKTLFADRAMSNRLTLFKYSRGWRVFLWALIKLKFFPLREQWPRIREVLGIKWTAYYLGVYLRPKNSWNRVSTAAFRVSNDAPDLCEGIVGRIWRENGLVEVTGLDHVDRALILAVKGVTIESLPVADPVRRYAEATGVKSVQSLLARTHLARHFVGTVIENAGGERWGVLLLDSGDDECPAIGDGTSEFQQRFRDCALILGKVVE</sequence>
<comment type="caution">
    <text evidence="2">The sequence shown here is derived from an EMBL/GenBank/DDBJ whole genome shotgun (WGS) entry which is preliminary data.</text>
</comment>
<protein>
    <submittedName>
        <fullName evidence="2">Uncharacterized protein</fullName>
    </submittedName>
</protein>
<gene>
    <name evidence="2" type="ORF">ACFPN2_08405</name>
</gene>
<reference evidence="3" key="1">
    <citation type="journal article" date="2019" name="Int. J. Syst. Evol. Microbiol.">
        <title>The Global Catalogue of Microorganisms (GCM) 10K type strain sequencing project: providing services to taxonomists for standard genome sequencing and annotation.</title>
        <authorList>
            <consortium name="The Broad Institute Genomics Platform"/>
            <consortium name="The Broad Institute Genome Sequencing Center for Infectious Disease"/>
            <person name="Wu L."/>
            <person name="Ma J."/>
        </authorList>
    </citation>
    <scope>NUCLEOTIDE SEQUENCE [LARGE SCALE GENOMIC DNA]</scope>
    <source>
        <strain evidence="3">CGMCC 1.10759</strain>
    </source>
</reference>
<keyword evidence="3" id="KW-1185">Reference proteome</keyword>
<keyword evidence="1" id="KW-0812">Transmembrane</keyword>
<dbReference type="RefSeq" id="WP_380596160.1">
    <property type="nucleotide sequence ID" value="NZ_JBHSDU010000003.1"/>
</dbReference>
<organism evidence="2 3">
    <name type="scientific">Steroidobacter flavus</name>
    <dbReference type="NCBI Taxonomy" id="1842136"/>
    <lineage>
        <taxon>Bacteria</taxon>
        <taxon>Pseudomonadati</taxon>
        <taxon>Pseudomonadota</taxon>
        <taxon>Gammaproteobacteria</taxon>
        <taxon>Steroidobacterales</taxon>
        <taxon>Steroidobacteraceae</taxon>
        <taxon>Steroidobacter</taxon>
    </lineage>
</organism>
<proteinExistence type="predicted"/>
<keyword evidence="1" id="KW-1133">Transmembrane helix</keyword>
<keyword evidence="1" id="KW-0472">Membrane</keyword>
<evidence type="ECO:0000256" key="1">
    <source>
        <dbReference type="SAM" id="Phobius"/>
    </source>
</evidence>
<name>A0ABV8SNP1_9GAMM</name>
<accession>A0ABV8SNP1</accession>